<dbReference type="PANTHER" id="PTHR24373">
    <property type="entry name" value="SLIT RELATED LEUCINE-RICH REPEAT NEURONAL PROTEIN"/>
    <property type="match status" value="1"/>
</dbReference>
<dbReference type="SUPFAM" id="SSF52058">
    <property type="entry name" value="L domain-like"/>
    <property type="match status" value="2"/>
</dbReference>
<accession>A0A3B5LW17</accession>
<organism evidence="4 5">
    <name type="scientific">Xiphophorus couchianus</name>
    <name type="common">Monterrey platyfish</name>
    <dbReference type="NCBI Taxonomy" id="32473"/>
    <lineage>
        <taxon>Eukaryota</taxon>
        <taxon>Metazoa</taxon>
        <taxon>Chordata</taxon>
        <taxon>Craniata</taxon>
        <taxon>Vertebrata</taxon>
        <taxon>Euteleostomi</taxon>
        <taxon>Actinopterygii</taxon>
        <taxon>Neopterygii</taxon>
        <taxon>Teleostei</taxon>
        <taxon>Neoteleostei</taxon>
        <taxon>Acanthomorphata</taxon>
        <taxon>Ovalentaria</taxon>
        <taxon>Atherinomorphae</taxon>
        <taxon>Cyprinodontiformes</taxon>
        <taxon>Poeciliidae</taxon>
        <taxon>Poeciliinae</taxon>
        <taxon>Xiphophorus</taxon>
    </lineage>
</organism>
<evidence type="ECO:0000256" key="1">
    <source>
        <dbReference type="ARBA" id="ARBA00022614"/>
    </source>
</evidence>
<reference evidence="4" key="1">
    <citation type="submission" date="2025-08" db="UniProtKB">
        <authorList>
            <consortium name="Ensembl"/>
        </authorList>
    </citation>
    <scope>IDENTIFICATION</scope>
</reference>
<dbReference type="Proteomes" id="UP000261380">
    <property type="component" value="Unplaced"/>
</dbReference>
<sequence length="513" mass="57302">MFSLNDLMRVEIHIHSSLNCVLVSLCQNQSWNNQNLSSVPLDLDVRLRKLDLSNNFITQLHAFALPCLEELDLSGNQMDLISEAAFGNLARLEHLNLSRNRLSVSLGSNSKALRSLGGLRSLDISMNGLSNGAADLFRESKSIRSLIIEDNLISEIAPQTFEPLSRLESLNLARNNLAFICDFTLHQVKYLNLSRNLVEFFVTPEDALLYFPILPKTNRLKYLHLQNNLLGALDSEAVMVTEVNSLYQGVVNETILQNNYFHANWRLMPLVYIDLSFNRFGSFPLETLSLLNSLEHLDLQGNDLPHLPLVFLKTLTQIETLNLQDNSLQPCSILSGSLSKNHIDFDYSCTAFGQLKTLKHLNLRENDIKILPPNAFQGTSLISLNLAKNLHMLIHEMALEGVQTTLQSLIISGININSSGLSLPCMPALTEINISNNKLNATLSSLGCSPLKVIDVRNNDFMTLNYSLVEAVSTNLTTVYISGNRFNCCDSRWLTLTSTRCCLKIGIAVHSIM</sequence>
<evidence type="ECO:0008006" key="6">
    <source>
        <dbReference type="Google" id="ProtNLM"/>
    </source>
</evidence>
<name>A0A3B5LW17_9TELE</name>
<dbReference type="AlphaFoldDB" id="A0A3B5LW17"/>
<evidence type="ECO:0000256" key="2">
    <source>
        <dbReference type="ARBA" id="ARBA00022729"/>
    </source>
</evidence>
<dbReference type="InterPro" id="IPR001611">
    <property type="entry name" value="Leu-rich_rpt"/>
</dbReference>
<keyword evidence="1" id="KW-0433">Leucine-rich repeat</keyword>
<dbReference type="GeneTree" id="ENSGT00940000163623"/>
<dbReference type="InterPro" id="IPR032675">
    <property type="entry name" value="LRR_dom_sf"/>
</dbReference>
<keyword evidence="5" id="KW-1185">Reference proteome</keyword>
<dbReference type="PANTHER" id="PTHR24373:SF378">
    <property type="entry name" value="FI03225P-RELATED"/>
    <property type="match status" value="1"/>
</dbReference>
<proteinExistence type="predicted"/>
<evidence type="ECO:0000256" key="3">
    <source>
        <dbReference type="ARBA" id="ARBA00022737"/>
    </source>
</evidence>
<reference evidence="4" key="2">
    <citation type="submission" date="2025-09" db="UniProtKB">
        <authorList>
            <consortium name="Ensembl"/>
        </authorList>
    </citation>
    <scope>IDENTIFICATION</scope>
</reference>
<dbReference type="Gene3D" id="3.80.10.10">
    <property type="entry name" value="Ribonuclease Inhibitor"/>
    <property type="match status" value="4"/>
</dbReference>
<dbReference type="SMART" id="SM00369">
    <property type="entry name" value="LRR_TYP"/>
    <property type="match status" value="9"/>
</dbReference>
<dbReference type="InterPro" id="IPR003591">
    <property type="entry name" value="Leu-rich_rpt_typical-subtyp"/>
</dbReference>
<keyword evidence="2" id="KW-0732">Signal</keyword>
<dbReference type="Ensembl" id="ENSXCOT00000012172.1">
    <property type="protein sequence ID" value="ENSXCOP00000012034.1"/>
    <property type="gene ID" value="ENSXCOG00000009105.1"/>
</dbReference>
<evidence type="ECO:0000313" key="5">
    <source>
        <dbReference type="Proteomes" id="UP000261380"/>
    </source>
</evidence>
<evidence type="ECO:0000313" key="4">
    <source>
        <dbReference type="Ensembl" id="ENSXCOP00000012034.1"/>
    </source>
</evidence>
<keyword evidence="3" id="KW-0677">Repeat</keyword>
<protein>
    <recommendedName>
        <fullName evidence="6">Leucine rich repeat containing 32</fullName>
    </recommendedName>
</protein>
<dbReference type="Pfam" id="PF13855">
    <property type="entry name" value="LRR_8"/>
    <property type="match status" value="3"/>
</dbReference>
<dbReference type="InterPro" id="IPR050328">
    <property type="entry name" value="Dev_Immune_Receptor"/>
</dbReference>
<dbReference type="STRING" id="32473.ENSXCOP00000012034"/>
<dbReference type="PROSITE" id="PS51450">
    <property type="entry name" value="LRR"/>
    <property type="match status" value="2"/>
</dbReference>